<reference evidence="1" key="1">
    <citation type="submission" date="2022-07" db="EMBL/GenBank/DDBJ databases">
        <title>Genome Sequence of Lecanicillium saksenae.</title>
        <authorList>
            <person name="Buettner E."/>
        </authorList>
    </citation>
    <scope>NUCLEOTIDE SEQUENCE</scope>
    <source>
        <strain evidence="1">VT-O1</strain>
    </source>
</reference>
<name>A0ACC1R6Y2_9HYPO</name>
<comment type="caution">
    <text evidence="1">The sequence shown here is derived from an EMBL/GenBank/DDBJ whole genome shotgun (WGS) entry which is preliminary data.</text>
</comment>
<proteinExistence type="predicted"/>
<gene>
    <name evidence="1" type="ORF">NLG97_g758</name>
</gene>
<accession>A0ACC1R6Y2</accession>
<protein>
    <submittedName>
        <fullName evidence="1">Uncharacterized protein</fullName>
    </submittedName>
</protein>
<dbReference type="EMBL" id="JANAKD010000029">
    <property type="protein sequence ID" value="KAJ3498894.1"/>
    <property type="molecule type" value="Genomic_DNA"/>
</dbReference>
<dbReference type="Proteomes" id="UP001148737">
    <property type="component" value="Unassembled WGS sequence"/>
</dbReference>
<evidence type="ECO:0000313" key="1">
    <source>
        <dbReference type="EMBL" id="KAJ3498894.1"/>
    </source>
</evidence>
<evidence type="ECO:0000313" key="2">
    <source>
        <dbReference type="Proteomes" id="UP001148737"/>
    </source>
</evidence>
<keyword evidence="2" id="KW-1185">Reference proteome</keyword>
<organism evidence="1 2">
    <name type="scientific">Lecanicillium saksenae</name>
    <dbReference type="NCBI Taxonomy" id="468837"/>
    <lineage>
        <taxon>Eukaryota</taxon>
        <taxon>Fungi</taxon>
        <taxon>Dikarya</taxon>
        <taxon>Ascomycota</taxon>
        <taxon>Pezizomycotina</taxon>
        <taxon>Sordariomycetes</taxon>
        <taxon>Hypocreomycetidae</taxon>
        <taxon>Hypocreales</taxon>
        <taxon>Cordycipitaceae</taxon>
        <taxon>Lecanicillium</taxon>
    </lineage>
</organism>
<sequence length="393" mass="43691">MHYTENPRAFRTSHWRKAYHSYVPDIASVCETVQNGGAIFVVLDAEPWGGDQSKPSEVGITLMAAPRIDDMGDWSSPTPATLEDATRQYKLESHLVSVVGHDRPVNTTVERHRFGREHSDEAEQVGNRLTELVRLFHRAPCDSQPDIPVILVGFAVVYELALVSKYKPLAALLRSWLDVQELAAAASGTTHPGLSSSLKACGFGSVNPKDLQSNAGQHNAATDTVRTAAVLMHLLRMHRTGDNRLTIPHPQSRTPATHRVRLNRPLEFAHDKRIWEGQRPRAKELYPFTVRVKRSSLRPSTAQELFNIFHKYHPVAAGSGKKKSYGWVCLESLDALYDFVRRVDGTDTGEADGAVWSAVADYDDSISPIQCMTEGADAKKKQRQLKRLAQACP</sequence>